<keyword evidence="5 10" id="KW-0547">Nucleotide-binding</keyword>
<dbReference type="InterPro" id="IPR049437">
    <property type="entry name" value="tRNA-synt_1c_C2"/>
</dbReference>
<keyword evidence="15" id="KW-1185">Reference proteome</keyword>
<feature type="domain" description="Glutamyl/glutaminyl-tRNA synthetase class Ib anti-codon binding" evidence="12">
    <location>
        <begin position="410"/>
        <end position="480"/>
    </location>
</feature>
<dbReference type="EMBL" id="CP020477">
    <property type="protein sequence ID" value="ARM75748.1"/>
    <property type="molecule type" value="Genomic_DNA"/>
</dbReference>
<keyword evidence="7 10" id="KW-0648">Protein biosynthesis</keyword>
<dbReference type="GO" id="GO:0043604">
    <property type="term" value="P:amide biosynthetic process"/>
    <property type="evidence" value="ECO:0007669"/>
    <property type="project" value="TreeGrafter"/>
</dbReference>
<dbReference type="PRINTS" id="PR00987">
    <property type="entry name" value="TRNASYNTHGLU"/>
</dbReference>
<proteinExistence type="inferred from homology"/>
<evidence type="ECO:0000259" key="13">
    <source>
        <dbReference type="Pfam" id="PF20974"/>
    </source>
</evidence>
<evidence type="ECO:0000256" key="6">
    <source>
        <dbReference type="ARBA" id="ARBA00022840"/>
    </source>
</evidence>
<dbReference type="InterPro" id="IPR050132">
    <property type="entry name" value="Gln/Glu-tRNA_Ligase"/>
</dbReference>
<feature type="domain" description="Glutamyl/glutaminyl-tRNA synthetase class Ib catalytic" evidence="11">
    <location>
        <begin position="97"/>
        <end position="407"/>
    </location>
</feature>
<evidence type="ECO:0000256" key="8">
    <source>
        <dbReference type="ARBA" id="ARBA00023146"/>
    </source>
</evidence>
<keyword evidence="3 10" id="KW-0963">Cytoplasm</keyword>
<dbReference type="SUPFAM" id="SSF52374">
    <property type="entry name" value="Nucleotidylyl transferase"/>
    <property type="match status" value="1"/>
</dbReference>
<dbReference type="SUPFAM" id="SSF50715">
    <property type="entry name" value="Ribosomal protein L25-like"/>
    <property type="match status" value="1"/>
</dbReference>
<keyword evidence="6 10" id="KW-0067">ATP-binding</keyword>
<evidence type="ECO:0000256" key="5">
    <source>
        <dbReference type="ARBA" id="ARBA00022741"/>
    </source>
</evidence>
<dbReference type="STRING" id="282676.B6F84_06650"/>
<dbReference type="InterPro" id="IPR004526">
    <property type="entry name" value="Glu-tRNA-synth_arc/euk"/>
</dbReference>
<dbReference type="InterPro" id="IPR020056">
    <property type="entry name" value="Rbsml_bL25/Gln-tRNA_synth_N"/>
</dbReference>
<evidence type="ECO:0000313" key="14">
    <source>
        <dbReference type="EMBL" id="ARM75748.1"/>
    </source>
</evidence>
<evidence type="ECO:0000259" key="11">
    <source>
        <dbReference type="Pfam" id="PF00749"/>
    </source>
</evidence>
<evidence type="ECO:0000256" key="9">
    <source>
        <dbReference type="ARBA" id="ARBA00048351"/>
    </source>
</evidence>
<evidence type="ECO:0000256" key="3">
    <source>
        <dbReference type="ARBA" id="ARBA00022490"/>
    </source>
</evidence>
<name>A0A1W6JZR1_9CREN</name>
<dbReference type="GO" id="GO:0006424">
    <property type="term" value="P:glutamyl-tRNA aminoacylation"/>
    <property type="evidence" value="ECO:0007669"/>
    <property type="project" value="UniProtKB-UniRule"/>
</dbReference>
<comment type="catalytic activity">
    <reaction evidence="9 10">
        <text>tRNA(Glu) + L-glutamate + ATP = L-glutamyl-tRNA(Glu) + AMP + diphosphate</text>
        <dbReference type="Rhea" id="RHEA:23540"/>
        <dbReference type="Rhea" id="RHEA-COMP:9663"/>
        <dbReference type="Rhea" id="RHEA-COMP:9680"/>
        <dbReference type="ChEBI" id="CHEBI:29985"/>
        <dbReference type="ChEBI" id="CHEBI:30616"/>
        <dbReference type="ChEBI" id="CHEBI:33019"/>
        <dbReference type="ChEBI" id="CHEBI:78442"/>
        <dbReference type="ChEBI" id="CHEBI:78520"/>
        <dbReference type="ChEBI" id="CHEBI:456215"/>
        <dbReference type="EC" id="6.1.1.17"/>
    </reaction>
</comment>
<dbReference type="InterPro" id="IPR020059">
    <property type="entry name" value="Glu/Gln-tRNA-synth_Ib_codon-bd"/>
</dbReference>
<reference evidence="14 15" key="1">
    <citation type="submission" date="2017-03" db="EMBL/GenBank/DDBJ databases">
        <title>Sulfur activation and transportation mechanism of thermophilic Archaea Acidianus manzaensis YN-25.</title>
        <authorList>
            <person name="Ma Y."/>
            <person name="Yang Y."/>
            <person name="Xia J."/>
        </authorList>
    </citation>
    <scope>NUCLEOTIDE SEQUENCE [LARGE SCALE GENOMIC DNA]</scope>
    <source>
        <strain evidence="14 15">YN-25</strain>
    </source>
</reference>
<dbReference type="InterPro" id="IPR011035">
    <property type="entry name" value="Ribosomal_bL25/Gln-tRNA_synth"/>
</dbReference>
<dbReference type="InterPro" id="IPR014729">
    <property type="entry name" value="Rossmann-like_a/b/a_fold"/>
</dbReference>
<organism evidence="14 15">
    <name type="scientific">Acidianus manzaensis</name>
    <dbReference type="NCBI Taxonomy" id="282676"/>
    <lineage>
        <taxon>Archaea</taxon>
        <taxon>Thermoproteota</taxon>
        <taxon>Thermoprotei</taxon>
        <taxon>Sulfolobales</taxon>
        <taxon>Sulfolobaceae</taxon>
        <taxon>Acidianus</taxon>
    </lineage>
</organism>
<comment type="function">
    <text evidence="10">Catalyzes the attachment of glutamate to tRNA(Glu) in a two-step reaction: glutamate is first activated by ATP to form Glu-AMP and then transferred to the acceptor end of tRNA(Glu).</text>
</comment>
<dbReference type="Gene3D" id="3.40.50.620">
    <property type="entry name" value="HUPs"/>
    <property type="match status" value="1"/>
</dbReference>
<keyword evidence="4 10" id="KW-0436">Ligase</keyword>
<dbReference type="EC" id="6.1.1.17" evidence="10"/>
<sequence length="569" mass="66086">MELEDLIYKYALDNAIKHNGKAAVGPVVSKVMGERPDLKKNPKEVVSKVKEIVDKVNSMTIEDQKKEIETKFPEMLEEKKKTEEKKSLPPLPNVKGKVITRFAPNPDGPIHLGNARAAILSYEYASMYNGDFILRFDDTDPKVKKPIKEAYKWIEEDLQWLGIKWNIEFSASSRFERYYEIAKELISKRYAYVDTCSEEEFKQMKIHKKFNLECLNRDKSAEYNLELWDKMLNREFDEGKAVLRIKTDLNDPDPSKIDWVMARIINTEKNPHPITGDKYWVWPTYNFATVVDDHDFNVSHILRAKEHMANADKQKWIYNYLGWNMPEVQEFGRLKLEGFMMSKSKIKGLLEKGTTKDDPRLPTISGLRRRGILPETIREIIIEVGIKPSDATISFENIASLNRKKLDPIAKRIMFVDNYSEFSLRIPEEMTAKIPLYPSEKEYREIKVKPNDKILLNNQDAEEGSIIRLLELCNVKVDKSNHTLNYISKDIESAKKLNAKIVQWIKKDEGVNVAVLKTDDNQTLNTINGIAEHYALTLNVNEIVQFIRYGFVRIDEKNKDSIKVVYSHD</sequence>
<dbReference type="Proteomes" id="UP000193404">
    <property type="component" value="Chromosome"/>
</dbReference>
<feature type="domain" description="tRNA synthetases class I (E and Q) anti-codon binding" evidence="13">
    <location>
        <begin position="501"/>
        <end position="555"/>
    </location>
</feature>
<dbReference type="Pfam" id="PF00749">
    <property type="entry name" value="tRNA-synt_1c"/>
    <property type="match status" value="1"/>
</dbReference>
<dbReference type="PANTHER" id="PTHR43097:SF5">
    <property type="entry name" value="GLUTAMATE--TRNA LIGASE"/>
    <property type="match status" value="1"/>
</dbReference>
<dbReference type="AlphaFoldDB" id="A0A1W6JZR1"/>
<comment type="subcellular location">
    <subcellularLocation>
        <location evidence="1 10">Cytoplasm</location>
    </subcellularLocation>
</comment>
<keyword evidence="8 10" id="KW-0030">Aminoacyl-tRNA synthetase</keyword>
<dbReference type="PANTHER" id="PTHR43097">
    <property type="entry name" value="GLUTAMINE-TRNA LIGASE"/>
    <property type="match status" value="1"/>
</dbReference>
<comment type="similarity">
    <text evidence="2 10">Belongs to the class-I aminoacyl-tRNA synthetase family. Glutamate--tRNA ligase type 2 subfamily.</text>
</comment>
<dbReference type="GO" id="GO:0005524">
    <property type="term" value="F:ATP binding"/>
    <property type="evidence" value="ECO:0007669"/>
    <property type="project" value="UniProtKB-UniRule"/>
</dbReference>
<dbReference type="Pfam" id="PF03950">
    <property type="entry name" value="tRNA-synt_1c_C"/>
    <property type="match status" value="1"/>
</dbReference>
<dbReference type="Gene3D" id="2.40.240.100">
    <property type="match status" value="1"/>
</dbReference>
<evidence type="ECO:0000256" key="7">
    <source>
        <dbReference type="ARBA" id="ARBA00022917"/>
    </source>
</evidence>
<dbReference type="GeneID" id="41590584"/>
<evidence type="ECO:0000259" key="12">
    <source>
        <dbReference type="Pfam" id="PF03950"/>
    </source>
</evidence>
<dbReference type="NCBIfam" id="TIGR00463">
    <property type="entry name" value="gltX_arch"/>
    <property type="match status" value="1"/>
</dbReference>
<protein>
    <recommendedName>
        <fullName evidence="10">Glutamate--tRNA ligase</fullName>
        <ecNumber evidence="10">6.1.1.17</ecNumber>
    </recommendedName>
    <alternativeName>
        <fullName evidence="10">Glutamyl-tRNA synthetase</fullName>
        <shortName evidence="10">GluRS</shortName>
    </alternativeName>
</protein>
<dbReference type="GO" id="GO:0004818">
    <property type="term" value="F:glutamate-tRNA ligase activity"/>
    <property type="evidence" value="ECO:0007669"/>
    <property type="project" value="UniProtKB-UniRule"/>
</dbReference>
<dbReference type="NCBIfam" id="NF003169">
    <property type="entry name" value="PRK04156.1"/>
    <property type="match status" value="1"/>
</dbReference>
<dbReference type="HAMAP" id="MF_02076">
    <property type="entry name" value="Glu_tRNA_synth_type2"/>
    <property type="match status" value="1"/>
</dbReference>
<gene>
    <name evidence="10" type="primary">gltX</name>
    <name evidence="14" type="ORF">B6F84_06650</name>
</gene>
<dbReference type="KEGG" id="aman:B6F84_06650"/>
<evidence type="ECO:0000256" key="1">
    <source>
        <dbReference type="ARBA" id="ARBA00004496"/>
    </source>
</evidence>
<accession>A0A1W6JZR1</accession>
<dbReference type="OrthoDB" id="10470at2157"/>
<feature type="short sequence motif" description="'HIGH' region" evidence="10">
    <location>
        <begin position="104"/>
        <end position="114"/>
    </location>
</feature>
<evidence type="ECO:0000313" key="15">
    <source>
        <dbReference type="Proteomes" id="UP000193404"/>
    </source>
</evidence>
<evidence type="ECO:0000256" key="10">
    <source>
        <dbReference type="HAMAP-Rule" id="MF_02076"/>
    </source>
</evidence>
<dbReference type="GO" id="GO:0005829">
    <property type="term" value="C:cytosol"/>
    <property type="evidence" value="ECO:0007669"/>
    <property type="project" value="TreeGrafter"/>
</dbReference>
<dbReference type="InterPro" id="IPR020058">
    <property type="entry name" value="Glu/Gln-tRNA-synth_Ib_cat-dom"/>
</dbReference>
<evidence type="ECO:0000256" key="2">
    <source>
        <dbReference type="ARBA" id="ARBA00008927"/>
    </source>
</evidence>
<dbReference type="Pfam" id="PF20974">
    <property type="entry name" value="tRNA-synt_1c_C2"/>
    <property type="match status" value="1"/>
</dbReference>
<dbReference type="Gene3D" id="2.40.240.10">
    <property type="entry name" value="Ribosomal Protein L25, Chain P"/>
    <property type="match status" value="1"/>
</dbReference>
<dbReference type="RefSeq" id="WP_148691526.1">
    <property type="nucleotide sequence ID" value="NZ_CP020477.1"/>
</dbReference>
<dbReference type="InterPro" id="IPR000924">
    <property type="entry name" value="Glu/Gln-tRNA-synth"/>
</dbReference>
<evidence type="ECO:0000256" key="4">
    <source>
        <dbReference type="ARBA" id="ARBA00022598"/>
    </source>
</evidence>